<evidence type="ECO:0000313" key="2">
    <source>
        <dbReference type="Proteomes" id="UP001194468"/>
    </source>
</evidence>
<reference evidence="1" key="2">
    <citation type="journal article" date="2020" name="Nat. Commun.">
        <title>Large-scale genome sequencing of mycorrhizal fungi provides insights into the early evolution of symbiotic traits.</title>
        <authorList>
            <person name="Miyauchi S."/>
            <person name="Kiss E."/>
            <person name="Kuo A."/>
            <person name="Drula E."/>
            <person name="Kohler A."/>
            <person name="Sanchez-Garcia M."/>
            <person name="Morin E."/>
            <person name="Andreopoulos B."/>
            <person name="Barry K.W."/>
            <person name="Bonito G."/>
            <person name="Buee M."/>
            <person name="Carver A."/>
            <person name="Chen C."/>
            <person name="Cichocki N."/>
            <person name="Clum A."/>
            <person name="Culley D."/>
            <person name="Crous P.W."/>
            <person name="Fauchery L."/>
            <person name="Girlanda M."/>
            <person name="Hayes R.D."/>
            <person name="Keri Z."/>
            <person name="LaButti K."/>
            <person name="Lipzen A."/>
            <person name="Lombard V."/>
            <person name="Magnuson J."/>
            <person name="Maillard F."/>
            <person name="Murat C."/>
            <person name="Nolan M."/>
            <person name="Ohm R.A."/>
            <person name="Pangilinan J."/>
            <person name="Pereira M.F."/>
            <person name="Perotto S."/>
            <person name="Peter M."/>
            <person name="Pfister S."/>
            <person name="Riley R."/>
            <person name="Sitrit Y."/>
            <person name="Stielow J.B."/>
            <person name="Szollosi G."/>
            <person name="Zifcakova L."/>
            <person name="Stursova M."/>
            <person name="Spatafora J.W."/>
            <person name="Tedersoo L."/>
            <person name="Vaario L.M."/>
            <person name="Yamada A."/>
            <person name="Yan M."/>
            <person name="Wang P."/>
            <person name="Xu J."/>
            <person name="Bruns T."/>
            <person name="Baldrian P."/>
            <person name="Vilgalys R."/>
            <person name="Dunand C."/>
            <person name="Henrissat B."/>
            <person name="Grigoriev I.V."/>
            <person name="Hibbett D."/>
            <person name="Nagy L.G."/>
            <person name="Martin F.M."/>
        </authorList>
    </citation>
    <scope>NUCLEOTIDE SEQUENCE</scope>
    <source>
        <strain evidence="1">BED1</strain>
    </source>
</reference>
<keyword evidence="2" id="KW-1185">Reference proteome</keyword>
<reference evidence="1" key="1">
    <citation type="submission" date="2019-10" db="EMBL/GenBank/DDBJ databases">
        <authorList>
            <consortium name="DOE Joint Genome Institute"/>
            <person name="Kuo A."/>
            <person name="Miyauchi S."/>
            <person name="Kiss E."/>
            <person name="Drula E."/>
            <person name="Kohler A."/>
            <person name="Sanchez-Garcia M."/>
            <person name="Andreopoulos B."/>
            <person name="Barry K.W."/>
            <person name="Bonito G."/>
            <person name="Buee M."/>
            <person name="Carver A."/>
            <person name="Chen C."/>
            <person name="Cichocki N."/>
            <person name="Clum A."/>
            <person name="Culley D."/>
            <person name="Crous P.W."/>
            <person name="Fauchery L."/>
            <person name="Girlanda M."/>
            <person name="Hayes R."/>
            <person name="Keri Z."/>
            <person name="LaButti K."/>
            <person name="Lipzen A."/>
            <person name="Lombard V."/>
            <person name="Magnuson J."/>
            <person name="Maillard F."/>
            <person name="Morin E."/>
            <person name="Murat C."/>
            <person name="Nolan M."/>
            <person name="Ohm R."/>
            <person name="Pangilinan J."/>
            <person name="Pereira M."/>
            <person name="Perotto S."/>
            <person name="Peter M."/>
            <person name="Riley R."/>
            <person name="Sitrit Y."/>
            <person name="Stielow B."/>
            <person name="Szollosi G."/>
            <person name="Zifcakova L."/>
            <person name="Stursova M."/>
            <person name="Spatafora J.W."/>
            <person name="Tedersoo L."/>
            <person name="Vaario L.-M."/>
            <person name="Yamada A."/>
            <person name="Yan M."/>
            <person name="Wang P."/>
            <person name="Xu J."/>
            <person name="Bruns T."/>
            <person name="Baldrian P."/>
            <person name="Vilgalys R."/>
            <person name="Henrissat B."/>
            <person name="Grigoriev I.V."/>
            <person name="Hibbett D."/>
            <person name="Nagy L.G."/>
            <person name="Martin F.M."/>
        </authorList>
    </citation>
    <scope>NUCLEOTIDE SEQUENCE</scope>
    <source>
        <strain evidence="1">BED1</strain>
    </source>
</reference>
<organism evidence="1 2">
    <name type="scientific">Boletus edulis BED1</name>
    <dbReference type="NCBI Taxonomy" id="1328754"/>
    <lineage>
        <taxon>Eukaryota</taxon>
        <taxon>Fungi</taxon>
        <taxon>Dikarya</taxon>
        <taxon>Basidiomycota</taxon>
        <taxon>Agaricomycotina</taxon>
        <taxon>Agaricomycetes</taxon>
        <taxon>Agaricomycetidae</taxon>
        <taxon>Boletales</taxon>
        <taxon>Boletineae</taxon>
        <taxon>Boletaceae</taxon>
        <taxon>Boletoideae</taxon>
        <taxon>Boletus</taxon>
    </lineage>
</organism>
<dbReference type="EMBL" id="WHUW01000032">
    <property type="protein sequence ID" value="KAF8433665.1"/>
    <property type="molecule type" value="Genomic_DNA"/>
</dbReference>
<accession>A0AAD4GBE2</accession>
<dbReference type="Proteomes" id="UP001194468">
    <property type="component" value="Unassembled WGS sequence"/>
</dbReference>
<sequence length="90" mass="10032">MTCLGRTTSFIPVIQRPIRQCPRTPGCPLAKSPLMAPSLISMAPMATSISKVAGGSKRGNFKDRGDRRIERLYPCTLQAFRRWRVATAPW</sequence>
<dbReference type="AlphaFoldDB" id="A0AAD4GBE2"/>
<comment type="caution">
    <text evidence="1">The sequence shown here is derived from an EMBL/GenBank/DDBJ whole genome shotgun (WGS) entry which is preliminary data.</text>
</comment>
<name>A0AAD4GBE2_BOLED</name>
<protein>
    <submittedName>
        <fullName evidence="1">Uncharacterized protein</fullName>
    </submittedName>
</protein>
<gene>
    <name evidence="1" type="ORF">L210DRAFT_3555741</name>
</gene>
<evidence type="ECO:0000313" key="1">
    <source>
        <dbReference type="EMBL" id="KAF8433665.1"/>
    </source>
</evidence>
<proteinExistence type="predicted"/>